<keyword evidence="4" id="KW-1185">Reference proteome</keyword>
<reference evidence="3" key="1">
    <citation type="submission" date="2022-05" db="EMBL/GenBank/DDBJ databases">
        <title>The Musa troglodytarum L. genome provides insights into the mechanism of non-climacteric behaviour and enrichment of carotenoids.</title>
        <authorList>
            <person name="Wang J."/>
        </authorList>
    </citation>
    <scope>NUCLEOTIDE SEQUENCE</scope>
    <source>
        <tissue evidence="3">Leaf</tissue>
    </source>
</reference>
<accession>A0A9E7G545</accession>
<keyword evidence="2" id="KW-0812">Transmembrane</keyword>
<evidence type="ECO:0000256" key="1">
    <source>
        <dbReference type="SAM" id="MobiDB-lite"/>
    </source>
</evidence>
<evidence type="ECO:0000256" key="2">
    <source>
        <dbReference type="SAM" id="Phobius"/>
    </source>
</evidence>
<protein>
    <submittedName>
        <fullName evidence="3">Uncharacterized protein</fullName>
    </submittedName>
</protein>
<sequence length="282" mass="30807">MPQVDREALACGEGSDPTVAYRIADLQLESIAVQIGRGGAALTRTLAPVLERKDSIRNPKPPFYSQRFSGGLQVILPGINLGPKFQHLNGRLSRGRRRINNASILPRKLFRPGDNGRRNFVVPDEEPGSPKVSCFGKVLVEGDGVRRRSRRSSREEDGAEYAGCWPSLPVALCCGGRVGDGPSLTAVAETQPADGPGKRRVAAEPPKPAEMSRFASGRRPTTWHGDLDLVVDAESVVGPAARGGLCRREEWRGLSLAWLGELELFFVACFWLAFLMRFYGQN</sequence>
<organism evidence="3 4">
    <name type="scientific">Musa troglodytarum</name>
    <name type="common">fe'i banana</name>
    <dbReference type="NCBI Taxonomy" id="320322"/>
    <lineage>
        <taxon>Eukaryota</taxon>
        <taxon>Viridiplantae</taxon>
        <taxon>Streptophyta</taxon>
        <taxon>Embryophyta</taxon>
        <taxon>Tracheophyta</taxon>
        <taxon>Spermatophyta</taxon>
        <taxon>Magnoliopsida</taxon>
        <taxon>Liliopsida</taxon>
        <taxon>Zingiberales</taxon>
        <taxon>Musaceae</taxon>
        <taxon>Musa</taxon>
    </lineage>
</organism>
<evidence type="ECO:0000313" key="3">
    <source>
        <dbReference type="EMBL" id="URE08534.1"/>
    </source>
</evidence>
<dbReference type="AlphaFoldDB" id="A0A9E7G545"/>
<evidence type="ECO:0000313" key="4">
    <source>
        <dbReference type="Proteomes" id="UP001055439"/>
    </source>
</evidence>
<dbReference type="EMBL" id="CP097508">
    <property type="protein sequence ID" value="URE08534.1"/>
    <property type="molecule type" value="Genomic_DNA"/>
</dbReference>
<proteinExistence type="predicted"/>
<feature type="region of interest" description="Disordered" evidence="1">
    <location>
        <begin position="185"/>
        <end position="217"/>
    </location>
</feature>
<dbReference type="OrthoDB" id="764378at2759"/>
<dbReference type="PANTHER" id="PTHR34120:SF2">
    <property type="entry name" value="OS01G0860900 PROTEIN"/>
    <property type="match status" value="1"/>
</dbReference>
<keyword evidence="2" id="KW-0472">Membrane</keyword>
<keyword evidence="2" id="KW-1133">Transmembrane helix</keyword>
<dbReference type="Proteomes" id="UP001055439">
    <property type="component" value="Chromosome 6"/>
</dbReference>
<name>A0A9E7G545_9LILI</name>
<feature type="transmembrane region" description="Helical" evidence="2">
    <location>
        <begin position="256"/>
        <end position="279"/>
    </location>
</feature>
<gene>
    <name evidence="3" type="ORF">MUK42_28713</name>
</gene>
<dbReference type="PANTHER" id="PTHR34120">
    <property type="entry name" value="EXPRESSED PROTEIN"/>
    <property type="match status" value="1"/>
</dbReference>